<dbReference type="Pfam" id="PF01551">
    <property type="entry name" value="Peptidase_M23"/>
    <property type="match status" value="1"/>
</dbReference>
<dbReference type="InterPro" id="IPR050570">
    <property type="entry name" value="Cell_wall_metabolism_enzyme"/>
</dbReference>
<dbReference type="EMBL" id="SLUN01000019">
    <property type="protein sequence ID" value="TCL64202.1"/>
    <property type="molecule type" value="Genomic_DNA"/>
</dbReference>
<accession>A0A4R1RF58</accession>
<reference evidence="4 5" key="1">
    <citation type="submission" date="2019-03" db="EMBL/GenBank/DDBJ databases">
        <title>Genomic Encyclopedia of Type Strains, Phase IV (KMG-IV): sequencing the most valuable type-strain genomes for metagenomic binning, comparative biology and taxonomic classification.</title>
        <authorList>
            <person name="Goeker M."/>
        </authorList>
    </citation>
    <scope>NUCLEOTIDE SEQUENCE [LARGE SCALE GENOMIC DNA]</scope>
    <source>
        <strain evidence="4 5">LX-B</strain>
    </source>
</reference>
<sequence length="247" mass="28044">MIKNTELYTFAEEEEENSHPEEAQVENGENPRNPFSGRLLMQTMIVFLSLTMVLLVGRVRQPWTDWIRSQIHQAVNASSEATFGHIWKYPALQNLIQSSRQWVRLESNNPLADSVPATNGTTTLPKASWPVNGRVTKEFGWGYNSDNHRKEFFQGVEITALPEAEVYALADGEIVEVIHRAEDGWGLTINHGNGWKSVYRHLAKVWVTTGQSVKSGATIAQLERNLPFIRVEVFHQERPVNPLTLLK</sequence>
<dbReference type="PANTHER" id="PTHR21666:SF289">
    <property type="entry name" value="L-ALA--D-GLU ENDOPEPTIDASE"/>
    <property type="match status" value="1"/>
</dbReference>
<dbReference type="SUPFAM" id="SSF51261">
    <property type="entry name" value="Duplicated hybrid motif"/>
    <property type="match status" value="1"/>
</dbReference>
<dbReference type="InterPro" id="IPR016047">
    <property type="entry name" value="M23ase_b-sheet_dom"/>
</dbReference>
<evidence type="ECO:0000313" key="4">
    <source>
        <dbReference type="EMBL" id="TCL64202.1"/>
    </source>
</evidence>
<protein>
    <submittedName>
        <fullName evidence="4">Peptidase M23-like protein</fullName>
    </submittedName>
</protein>
<organism evidence="4 5">
    <name type="scientific">Hydrogenispora ethanolica</name>
    <dbReference type="NCBI Taxonomy" id="1082276"/>
    <lineage>
        <taxon>Bacteria</taxon>
        <taxon>Bacillati</taxon>
        <taxon>Bacillota</taxon>
        <taxon>Hydrogenispora</taxon>
    </lineage>
</organism>
<keyword evidence="5" id="KW-1185">Reference proteome</keyword>
<feature type="domain" description="M23ase beta-sheet core" evidence="3">
    <location>
        <begin position="153"/>
        <end position="242"/>
    </location>
</feature>
<feature type="region of interest" description="Disordered" evidence="2">
    <location>
        <begin position="11"/>
        <end position="32"/>
    </location>
</feature>
<comment type="caution">
    <text evidence="4">The sequence shown here is derived from an EMBL/GenBank/DDBJ whole genome shotgun (WGS) entry which is preliminary data.</text>
</comment>
<dbReference type="CDD" id="cd12797">
    <property type="entry name" value="M23_peptidase"/>
    <property type="match status" value="1"/>
</dbReference>
<evidence type="ECO:0000256" key="2">
    <source>
        <dbReference type="SAM" id="MobiDB-lite"/>
    </source>
</evidence>
<dbReference type="Proteomes" id="UP000295008">
    <property type="component" value="Unassembled WGS sequence"/>
</dbReference>
<evidence type="ECO:0000259" key="3">
    <source>
        <dbReference type="Pfam" id="PF01551"/>
    </source>
</evidence>
<dbReference type="Gene3D" id="2.70.70.10">
    <property type="entry name" value="Glucose Permease (Domain IIA)"/>
    <property type="match status" value="1"/>
</dbReference>
<evidence type="ECO:0000313" key="5">
    <source>
        <dbReference type="Proteomes" id="UP000295008"/>
    </source>
</evidence>
<proteinExistence type="predicted"/>
<gene>
    <name evidence="4" type="ORF">EDC14_10197</name>
</gene>
<dbReference type="InterPro" id="IPR011055">
    <property type="entry name" value="Dup_hybrid_motif"/>
</dbReference>
<dbReference type="GO" id="GO:0004222">
    <property type="term" value="F:metalloendopeptidase activity"/>
    <property type="evidence" value="ECO:0007669"/>
    <property type="project" value="TreeGrafter"/>
</dbReference>
<dbReference type="RefSeq" id="WP_132015150.1">
    <property type="nucleotide sequence ID" value="NZ_SLUN01000019.1"/>
</dbReference>
<dbReference type="AlphaFoldDB" id="A0A4R1RF58"/>
<keyword evidence="1" id="KW-0732">Signal</keyword>
<dbReference type="OrthoDB" id="9814460at2"/>
<name>A0A4R1RF58_HYDET</name>
<evidence type="ECO:0000256" key="1">
    <source>
        <dbReference type="ARBA" id="ARBA00022729"/>
    </source>
</evidence>
<dbReference type="PANTHER" id="PTHR21666">
    <property type="entry name" value="PEPTIDASE-RELATED"/>
    <property type="match status" value="1"/>
</dbReference>